<evidence type="ECO:0000313" key="2">
    <source>
        <dbReference type="Proteomes" id="UP000273044"/>
    </source>
</evidence>
<reference evidence="1 2" key="1">
    <citation type="submission" date="2018-12" db="EMBL/GenBank/DDBJ databases">
        <authorList>
            <consortium name="Pathogen Informatics"/>
        </authorList>
    </citation>
    <scope>NUCLEOTIDE SEQUENCE [LARGE SCALE GENOMIC DNA]</scope>
    <source>
        <strain evidence="1 2">NCTC12967</strain>
    </source>
</reference>
<gene>
    <name evidence="1" type="ORF">NCTC12967_02865</name>
</gene>
<evidence type="ECO:0008006" key="3">
    <source>
        <dbReference type="Google" id="ProtNLM"/>
    </source>
</evidence>
<dbReference type="GeneID" id="64408275"/>
<protein>
    <recommendedName>
        <fullName evidence="3">Glycosyltransferase</fullName>
    </recommendedName>
</protein>
<name>A0A448N2D1_9ACTN</name>
<organism evidence="1 2">
    <name type="scientific">Arachnia propionica</name>
    <dbReference type="NCBI Taxonomy" id="1750"/>
    <lineage>
        <taxon>Bacteria</taxon>
        <taxon>Bacillati</taxon>
        <taxon>Actinomycetota</taxon>
        <taxon>Actinomycetes</taxon>
        <taxon>Propionibacteriales</taxon>
        <taxon>Propionibacteriaceae</taxon>
        <taxon>Arachnia</taxon>
    </lineage>
</organism>
<evidence type="ECO:0000313" key="1">
    <source>
        <dbReference type="EMBL" id="VEH71539.1"/>
    </source>
</evidence>
<accession>A0A448N2D1</accession>
<sequence>MSPVLAIGPSNYAGQATAWARAVASNLPAQAWSFSGVPLRGGGFHFEVDKLLGRIGFRAPVAWGWRAGRLFDGVTHVALDGFMSFARWDRAAHFQSDARRLAEMGYWMALIAHGSDVRDPLAHMARDQWSYFTVGDEKWRSSLIRRTELNRSFAASCGWPVFHSTPDMGFDLPFSTWLPVVVDVKAWASDAPLLEREKPLVVHVPSQRKPPIKGTQFIDPVLRRLHDEGAIEYVAPSGLPHAQLRELVRSCDVVVDQVMFGSYGVAAVEAMAAGRVCVGRMNEAVRDRLPESPHLLEATPDDLYEVVASIRDRRDELRTRAAENRAFAEKWHDGRVSAERLAPFLGVG</sequence>
<dbReference type="Proteomes" id="UP000273044">
    <property type="component" value="Chromosome"/>
</dbReference>
<dbReference type="AlphaFoldDB" id="A0A448N2D1"/>
<proteinExistence type="predicted"/>
<dbReference type="RefSeq" id="WP_061787553.1">
    <property type="nucleotide sequence ID" value="NZ_LR134406.1"/>
</dbReference>
<keyword evidence="2" id="KW-1185">Reference proteome</keyword>
<dbReference type="SUPFAM" id="SSF53756">
    <property type="entry name" value="UDP-Glycosyltransferase/glycogen phosphorylase"/>
    <property type="match status" value="1"/>
</dbReference>
<dbReference type="Gene3D" id="3.40.50.2000">
    <property type="entry name" value="Glycogen Phosphorylase B"/>
    <property type="match status" value="1"/>
</dbReference>
<dbReference type="EMBL" id="LR134406">
    <property type="protein sequence ID" value="VEH71539.1"/>
    <property type="molecule type" value="Genomic_DNA"/>
</dbReference>